<dbReference type="PROSITE" id="PS51819">
    <property type="entry name" value="VOC"/>
    <property type="match status" value="1"/>
</dbReference>
<dbReference type="Pfam" id="PF00903">
    <property type="entry name" value="Glyoxalase"/>
    <property type="match status" value="1"/>
</dbReference>
<protein>
    <submittedName>
        <fullName evidence="2">Glycosylase</fullName>
    </submittedName>
</protein>
<dbReference type="EMBL" id="BJUB01000007">
    <property type="protein sequence ID" value="GEK21794.1"/>
    <property type="molecule type" value="Genomic_DNA"/>
</dbReference>
<keyword evidence="3" id="KW-1185">Reference proteome</keyword>
<evidence type="ECO:0000313" key="3">
    <source>
        <dbReference type="Proteomes" id="UP000321118"/>
    </source>
</evidence>
<dbReference type="Proteomes" id="UP000321118">
    <property type="component" value="Unassembled WGS sequence"/>
</dbReference>
<reference evidence="2 3" key="1">
    <citation type="submission" date="2019-07" db="EMBL/GenBank/DDBJ databases">
        <title>Whole genome shotgun sequence of Cellulomonas xylanilytica NBRC 101102.</title>
        <authorList>
            <person name="Hosoyama A."/>
            <person name="Uohara A."/>
            <person name="Ohji S."/>
            <person name="Ichikawa N."/>
        </authorList>
    </citation>
    <scope>NUCLEOTIDE SEQUENCE [LARGE SCALE GENOMIC DNA]</scope>
    <source>
        <strain evidence="2 3">NBRC 101102</strain>
    </source>
</reference>
<gene>
    <name evidence="2" type="ORF">CXY01_23140</name>
</gene>
<comment type="caution">
    <text evidence="2">The sequence shown here is derived from an EMBL/GenBank/DDBJ whole genome shotgun (WGS) entry which is preliminary data.</text>
</comment>
<sequence length="126" mass="13212">MTSLVPYLTVHDAAAAIAFYASAFGAQETGERDEGDGRIGFVALTIGGDPFYLSDEFHDYGAYAPATLGHSTCALVLGVDDASAVYAAAVAAGATPDREPSDQGDEKRGWLVDPFGHRWAIHSPAH</sequence>
<dbReference type="InterPro" id="IPR029068">
    <property type="entry name" value="Glyas_Bleomycin-R_OHBP_Dase"/>
</dbReference>
<dbReference type="OrthoDB" id="9795306at2"/>
<dbReference type="InterPro" id="IPR037523">
    <property type="entry name" value="VOC_core"/>
</dbReference>
<dbReference type="PANTHER" id="PTHR34109:SF1">
    <property type="entry name" value="VOC DOMAIN-CONTAINING PROTEIN"/>
    <property type="match status" value="1"/>
</dbReference>
<dbReference type="PANTHER" id="PTHR34109">
    <property type="entry name" value="BNAUNNG04460D PROTEIN-RELATED"/>
    <property type="match status" value="1"/>
</dbReference>
<accession>A0A510V4I7</accession>
<name>A0A510V4I7_9CELL</name>
<dbReference type="InterPro" id="IPR004360">
    <property type="entry name" value="Glyas_Fos-R_dOase_dom"/>
</dbReference>
<feature type="domain" description="VOC" evidence="1">
    <location>
        <begin position="1"/>
        <end position="124"/>
    </location>
</feature>
<dbReference type="RefSeq" id="WP_146927597.1">
    <property type="nucleotide sequence ID" value="NZ_BJUB01000007.1"/>
</dbReference>
<dbReference type="Gene3D" id="3.10.180.10">
    <property type="entry name" value="2,3-Dihydroxybiphenyl 1,2-Dioxygenase, domain 1"/>
    <property type="match status" value="1"/>
</dbReference>
<evidence type="ECO:0000259" key="1">
    <source>
        <dbReference type="PROSITE" id="PS51819"/>
    </source>
</evidence>
<evidence type="ECO:0000313" key="2">
    <source>
        <dbReference type="EMBL" id="GEK21794.1"/>
    </source>
</evidence>
<organism evidence="2 3">
    <name type="scientific">Cellulomonas xylanilytica</name>
    <dbReference type="NCBI Taxonomy" id="233583"/>
    <lineage>
        <taxon>Bacteria</taxon>
        <taxon>Bacillati</taxon>
        <taxon>Actinomycetota</taxon>
        <taxon>Actinomycetes</taxon>
        <taxon>Micrococcales</taxon>
        <taxon>Cellulomonadaceae</taxon>
        <taxon>Cellulomonas</taxon>
    </lineage>
</organism>
<dbReference type="AlphaFoldDB" id="A0A510V4I7"/>
<proteinExistence type="predicted"/>
<dbReference type="SUPFAM" id="SSF54593">
    <property type="entry name" value="Glyoxalase/Bleomycin resistance protein/Dihydroxybiphenyl dioxygenase"/>
    <property type="match status" value="1"/>
</dbReference>